<dbReference type="HAMAP" id="MF_00694">
    <property type="entry name" value="KDGDH"/>
    <property type="match status" value="1"/>
</dbReference>
<dbReference type="SMART" id="SM01130">
    <property type="entry name" value="DHDPS"/>
    <property type="match status" value="1"/>
</dbReference>
<dbReference type="InterPro" id="IPR017655">
    <property type="entry name" value="Dehydro-deoxyglucarate_dehyd"/>
</dbReference>
<dbReference type="EC" id="4.2.1.41" evidence="5"/>
<comment type="pathway">
    <text evidence="2 5">Carbohydrate acid metabolism; D-glucarate degradation; 2,5-dioxopentanoate from D-glucarate: step 2/2.</text>
</comment>
<dbReference type="GO" id="GO:0047448">
    <property type="term" value="F:5-dehydro-4-deoxyglucarate dehydratase activity"/>
    <property type="evidence" value="ECO:0007669"/>
    <property type="project" value="UniProtKB-EC"/>
</dbReference>
<reference evidence="7 8" key="1">
    <citation type="submission" date="2023-09" db="EMBL/GenBank/DDBJ databases">
        <title>Different Types of Thermotolerant Ring-Cleaving Dioxygenases derived from Aeribacillus composti HB-1 applied for multiple aromatic hydrocarbons removal.</title>
        <authorList>
            <person name="Cao L."/>
            <person name="Li M."/>
            <person name="Ma T."/>
        </authorList>
    </citation>
    <scope>NUCLEOTIDE SEQUENCE [LARGE SCALE GENOMIC DNA]</scope>
    <source>
        <strain evidence="7 8">HB-1</strain>
    </source>
</reference>
<dbReference type="SUPFAM" id="SSF51569">
    <property type="entry name" value="Aldolase"/>
    <property type="match status" value="1"/>
</dbReference>
<evidence type="ECO:0000256" key="3">
    <source>
        <dbReference type="ARBA" id="ARBA00007592"/>
    </source>
</evidence>
<protein>
    <recommendedName>
        <fullName evidence="5">Probable 5-dehydro-4-deoxyglucarate dehydratase</fullName>
        <ecNumber evidence="5">4.2.1.41</ecNumber>
    </recommendedName>
    <alternativeName>
        <fullName evidence="5">5-keto-4-deoxy-glucarate dehydratase</fullName>
        <shortName evidence="5">KDGDH</shortName>
    </alternativeName>
</protein>
<dbReference type="EMBL" id="CP134501">
    <property type="protein sequence ID" value="WNF31658.1"/>
    <property type="molecule type" value="Genomic_DNA"/>
</dbReference>
<accession>A0ABY9W7E3</accession>
<evidence type="ECO:0000256" key="2">
    <source>
        <dbReference type="ARBA" id="ARBA00004983"/>
    </source>
</evidence>
<dbReference type="NCBIfam" id="TIGR03249">
    <property type="entry name" value="KdgD"/>
    <property type="match status" value="1"/>
</dbReference>
<evidence type="ECO:0000256" key="5">
    <source>
        <dbReference type="HAMAP-Rule" id="MF_00694"/>
    </source>
</evidence>
<comment type="catalytic activity">
    <reaction evidence="1 5">
        <text>5-dehydro-4-deoxy-D-glucarate + H(+) = 2,5-dioxopentanoate + CO2 + H2O</text>
        <dbReference type="Rhea" id="RHEA:24608"/>
        <dbReference type="ChEBI" id="CHEBI:15377"/>
        <dbReference type="ChEBI" id="CHEBI:15378"/>
        <dbReference type="ChEBI" id="CHEBI:16526"/>
        <dbReference type="ChEBI" id="CHEBI:42819"/>
        <dbReference type="ChEBI" id="CHEBI:58136"/>
        <dbReference type="EC" id="4.2.1.41"/>
    </reaction>
</comment>
<dbReference type="NCBIfam" id="NF002958">
    <property type="entry name" value="PRK03620.1"/>
    <property type="match status" value="1"/>
</dbReference>
<dbReference type="GeneID" id="301126323"/>
<dbReference type="RefSeq" id="WP_311066184.1">
    <property type="nucleotide sequence ID" value="NZ_CP134501.1"/>
</dbReference>
<proteinExistence type="inferred from homology"/>
<evidence type="ECO:0000256" key="6">
    <source>
        <dbReference type="PIRNR" id="PIRNR001365"/>
    </source>
</evidence>
<evidence type="ECO:0000313" key="8">
    <source>
        <dbReference type="Proteomes" id="UP001303701"/>
    </source>
</evidence>
<evidence type="ECO:0000256" key="1">
    <source>
        <dbReference type="ARBA" id="ARBA00001446"/>
    </source>
</evidence>
<comment type="similarity">
    <text evidence="3 5 6">Belongs to the DapA family.</text>
</comment>
<organism evidence="7 8">
    <name type="scientific">Aeribacillus composti</name>
    <dbReference type="NCBI Taxonomy" id="1868734"/>
    <lineage>
        <taxon>Bacteria</taxon>
        <taxon>Bacillati</taxon>
        <taxon>Bacillota</taxon>
        <taxon>Bacilli</taxon>
        <taxon>Bacillales</taxon>
        <taxon>Bacillaceae</taxon>
        <taxon>Aeribacillus</taxon>
    </lineage>
</organism>
<dbReference type="PANTHER" id="PTHR12128:SF19">
    <property type="entry name" value="5-DEHYDRO-4-DEOXYGLUCARATE DEHYDRATASE 2-RELATED"/>
    <property type="match status" value="1"/>
</dbReference>
<dbReference type="Pfam" id="PF00701">
    <property type="entry name" value="DHDPS"/>
    <property type="match status" value="1"/>
</dbReference>
<sequence length="307" mass="34015">MDKLRKSPRGIMGFPVTPMDSRGNIDLDGLRANIDFLIKSGLSSIFVVCGAGELQSVSNDEYKEIVRVAVERTKGKVPLYTGVGGNIKQALEQARISQELGADGYLIFPPYLIDPSQDGLYAYLSTIINSTDLNAIVYNRGNCLLEVETLQKLCELPQLVGFKDGIGNIELNAELTHAIGDRLEWINGMPLAEVTMAAYLNLGFKSYSSAISNYIPHISIKYYHALLNGNKAEAREIYENVILPIHRIRKKKKGYAVALIKAGMEIVGLPVGTNVRPPVTPVEKEHYEELEHIIKKALEKYPNDVKV</sequence>
<evidence type="ECO:0000313" key="7">
    <source>
        <dbReference type="EMBL" id="WNF31658.1"/>
    </source>
</evidence>
<dbReference type="InterPro" id="IPR013785">
    <property type="entry name" value="Aldolase_TIM"/>
</dbReference>
<dbReference type="PIRSF" id="PIRSF001365">
    <property type="entry name" value="DHDPS"/>
    <property type="match status" value="1"/>
</dbReference>
<name>A0ABY9W7E3_9BACI</name>
<keyword evidence="4 5" id="KW-0456">Lyase</keyword>
<keyword evidence="8" id="KW-1185">Reference proteome</keyword>
<gene>
    <name evidence="7" type="primary">kdgD</name>
    <name evidence="7" type="ORF">RI196_10085</name>
</gene>
<dbReference type="Gene3D" id="3.20.20.70">
    <property type="entry name" value="Aldolase class I"/>
    <property type="match status" value="1"/>
</dbReference>
<dbReference type="Proteomes" id="UP001303701">
    <property type="component" value="Chromosome"/>
</dbReference>
<dbReference type="PANTHER" id="PTHR12128">
    <property type="entry name" value="DIHYDRODIPICOLINATE SYNTHASE"/>
    <property type="match status" value="1"/>
</dbReference>
<dbReference type="InterPro" id="IPR002220">
    <property type="entry name" value="DapA-like"/>
</dbReference>
<evidence type="ECO:0000256" key="4">
    <source>
        <dbReference type="ARBA" id="ARBA00023239"/>
    </source>
</evidence>